<dbReference type="PANTHER" id="PTHR19288:SF46">
    <property type="entry name" value="HALOACID DEHALOGENASE-LIKE HYDROLASE DOMAIN-CONTAINING PROTEIN 2"/>
    <property type="match status" value="1"/>
</dbReference>
<dbReference type="Gene3D" id="3.40.50.1000">
    <property type="entry name" value="HAD superfamily/HAD-like"/>
    <property type="match status" value="2"/>
</dbReference>
<dbReference type="NCBIfam" id="TIGR01460">
    <property type="entry name" value="HAD-SF-IIA"/>
    <property type="match status" value="1"/>
</dbReference>
<dbReference type="Proteomes" id="UP000624041">
    <property type="component" value="Unassembled WGS sequence"/>
</dbReference>
<dbReference type="GO" id="GO:0046872">
    <property type="term" value="F:metal ion binding"/>
    <property type="evidence" value="ECO:0007669"/>
    <property type="project" value="UniProtKB-KW"/>
</dbReference>
<keyword evidence="6" id="KW-1185">Reference proteome</keyword>
<dbReference type="EC" id="3.1.3.-" evidence="1"/>
<feature type="binding site" evidence="4">
    <location>
        <position position="8"/>
    </location>
    <ligand>
        <name>Mg(2+)</name>
        <dbReference type="ChEBI" id="CHEBI:18420"/>
    </ligand>
</feature>
<dbReference type="GO" id="GO:0005737">
    <property type="term" value="C:cytoplasm"/>
    <property type="evidence" value="ECO:0007669"/>
    <property type="project" value="TreeGrafter"/>
</dbReference>
<organism evidence="5 6">
    <name type="scientific">Oceanobacillus indicireducens</name>
    <dbReference type="NCBI Taxonomy" id="1004261"/>
    <lineage>
        <taxon>Bacteria</taxon>
        <taxon>Bacillati</taxon>
        <taxon>Bacillota</taxon>
        <taxon>Bacilli</taxon>
        <taxon>Bacillales</taxon>
        <taxon>Bacillaceae</taxon>
        <taxon>Oceanobacillus</taxon>
    </lineage>
</organism>
<gene>
    <name evidence="5" type="ORF">GCM10007971_09500</name>
</gene>
<dbReference type="PIRSF" id="PIRSF000915">
    <property type="entry name" value="PGP-type_phosphatase"/>
    <property type="match status" value="1"/>
</dbReference>
<dbReference type="GO" id="GO:0016791">
    <property type="term" value="F:phosphatase activity"/>
    <property type="evidence" value="ECO:0007669"/>
    <property type="project" value="TreeGrafter"/>
</dbReference>
<evidence type="ECO:0000313" key="6">
    <source>
        <dbReference type="Proteomes" id="UP000624041"/>
    </source>
</evidence>
<name>A0A917XUV5_9BACI</name>
<comment type="caution">
    <text evidence="5">The sequence shown here is derived from an EMBL/GenBank/DDBJ whole genome shotgun (WGS) entry which is preliminary data.</text>
</comment>
<feature type="active site" description="Nucleophile" evidence="2">
    <location>
        <position position="8"/>
    </location>
</feature>
<reference evidence="5" key="1">
    <citation type="journal article" date="2014" name="Int. J. Syst. Evol. Microbiol.">
        <title>Complete genome sequence of Corynebacterium casei LMG S-19264T (=DSM 44701T), isolated from a smear-ripened cheese.</title>
        <authorList>
            <consortium name="US DOE Joint Genome Institute (JGI-PGF)"/>
            <person name="Walter F."/>
            <person name="Albersmeier A."/>
            <person name="Kalinowski J."/>
            <person name="Ruckert C."/>
        </authorList>
    </citation>
    <scope>NUCLEOTIDE SEQUENCE</scope>
    <source>
        <strain evidence="5">JCM 17251</strain>
    </source>
</reference>
<evidence type="ECO:0000256" key="4">
    <source>
        <dbReference type="PIRSR" id="PIRSR000915-3"/>
    </source>
</evidence>
<dbReference type="AlphaFoldDB" id="A0A917XUV5"/>
<keyword evidence="1 4" id="KW-0460">Magnesium</keyword>
<dbReference type="RefSeq" id="WP_188856237.1">
    <property type="nucleotide sequence ID" value="NZ_BMOS01000005.1"/>
</dbReference>
<dbReference type="Pfam" id="PF13344">
    <property type="entry name" value="Hydrolase_6"/>
    <property type="match status" value="1"/>
</dbReference>
<evidence type="ECO:0000256" key="1">
    <source>
        <dbReference type="PIRNR" id="PIRNR000915"/>
    </source>
</evidence>
<comment type="cofactor">
    <cofactor evidence="4">
        <name>Mg(2+)</name>
        <dbReference type="ChEBI" id="CHEBI:18420"/>
    </cofactor>
    <text evidence="4">Divalent metal ions. Mg(2+) is the most effective.</text>
</comment>
<feature type="binding site" evidence="3">
    <location>
        <position position="183"/>
    </location>
    <ligand>
        <name>substrate</name>
    </ligand>
</feature>
<dbReference type="Pfam" id="PF13242">
    <property type="entry name" value="Hydrolase_like"/>
    <property type="match status" value="1"/>
</dbReference>
<dbReference type="InterPro" id="IPR006357">
    <property type="entry name" value="HAD-SF_hydro_IIA"/>
</dbReference>
<evidence type="ECO:0000256" key="2">
    <source>
        <dbReference type="PIRSR" id="PIRSR000915-1"/>
    </source>
</evidence>
<dbReference type="EMBL" id="BMOS01000005">
    <property type="protein sequence ID" value="GGN53233.1"/>
    <property type="molecule type" value="Genomic_DNA"/>
</dbReference>
<feature type="binding site" evidence="4">
    <location>
        <position position="209"/>
    </location>
    <ligand>
        <name>Mg(2+)</name>
        <dbReference type="ChEBI" id="CHEBI:18420"/>
    </ligand>
</feature>
<protein>
    <recommendedName>
        <fullName evidence="1">Acid sugar phosphatase</fullName>
        <ecNumber evidence="1">3.1.3.-</ecNumber>
    </recommendedName>
</protein>
<dbReference type="InterPro" id="IPR023214">
    <property type="entry name" value="HAD_sf"/>
</dbReference>
<keyword evidence="1 4" id="KW-0479">Metal-binding</keyword>
<dbReference type="PANTHER" id="PTHR19288">
    <property type="entry name" value="4-NITROPHENYLPHOSPHATASE-RELATED"/>
    <property type="match status" value="1"/>
</dbReference>
<comment type="function">
    <text evidence="1">Catalyzes the dephosphorylation of 2-6 carbon acid sugars in vitro.</text>
</comment>
<comment type="similarity">
    <text evidence="1">Belongs to the HAD-like hydrolase superfamily. NagD family.</text>
</comment>
<feature type="binding site" evidence="4">
    <location>
        <position position="10"/>
    </location>
    <ligand>
        <name>Mg(2+)</name>
        <dbReference type="ChEBI" id="CHEBI:18420"/>
    </ligand>
</feature>
<evidence type="ECO:0000256" key="3">
    <source>
        <dbReference type="PIRSR" id="PIRSR000915-2"/>
    </source>
</evidence>
<dbReference type="InterPro" id="IPR036412">
    <property type="entry name" value="HAD-like_sf"/>
</dbReference>
<reference evidence="5" key="2">
    <citation type="submission" date="2020-09" db="EMBL/GenBank/DDBJ databases">
        <authorList>
            <person name="Sun Q."/>
            <person name="Ohkuma M."/>
        </authorList>
    </citation>
    <scope>NUCLEOTIDE SEQUENCE</scope>
    <source>
        <strain evidence="5">JCM 17251</strain>
    </source>
</reference>
<proteinExistence type="inferred from homology"/>
<sequence length="272" mass="30479">MKRGFIFDLDGTVYIDDQLIEGAREAIQELKERGDKIVFLTNKSIETIASYVKKLRKLGIDVNQENVVNSNYLTARYLKSKLLPNEKVMVIGEQPLYDEITNMGIKISGNENEVRYVVIGWDRKFTYDKLNQAFQAWKNGAIVIATNPDRTCPIEGGQIPDCGAMIGALEGATGEKVELILGKPSQLAAKFIVEDILKLPHRSCYMVGDRLETDIRMGNDYGLNSVLVLTGITEKAMLEHAEDQPDFIINSIKDLPELTKDSNSKALNHLRT</sequence>
<feature type="active site" description="Proton donor" evidence="2">
    <location>
        <position position="10"/>
    </location>
</feature>
<dbReference type="SUPFAM" id="SSF56784">
    <property type="entry name" value="HAD-like"/>
    <property type="match status" value="1"/>
</dbReference>
<accession>A0A917XUV5</accession>
<evidence type="ECO:0000313" key="5">
    <source>
        <dbReference type="EMBL" id="GGN53233.1"/>
    </source>
</evidence>